<dbReference type="InterPro" id="IPR016181">
    <property type="entry name" value="Acyl_CoA_acyltransferase"/>
</dbReference>
<comment type="caution">
    <text evidence="2">The sequence shown here is derived from an EMBL/GenBank/DDBJ whole genome shotgun (WGS) entry which is preliminary data.</text>
</comment>
<dbReference type="EMBL" id="JBHRSP010000042">
    <property type="protein sequence ID" value="MFC3075802.1"/>
    <property type="molecule type" value="Genomic_DNA"/>
</dbReference>
<organism evidence="2 3">
    <name type="scientific">Shinella pollutisoli</name>
    <dbReference type="NCBI Taxonomy" id="2250594"/>
    <lineage>
        <taxon>Bacteria</taxon>
        <taxon>Pseudomonadati</taxon>
        <taxon>Pseudomonadota</taxon>
        <taxon>Alphaproteobacteria</taxon>
        <taxon>Hyphomicrobiales</taxon>
        <taxon>Rhizobiaceae</taxon>
        <taxon>Shinella</taxon>
    </lineage>
</organism>
<feature type="domain" description="BioF2-like acetyltransferase" evidence="1">
    <location>
        <begin position="191"/>
        <end position="338"/>
    </location>
</feature>
<dbReference type="SUPFAM" id="SSF55729">
    <property type="entry name" value="Acyl-CoA N-acyltransferases (Nat)"/>
    <property type="match status" value="1"/>
</dbReference>
<dbReference type="Pfam" id="PF13480">
    <property type="entry name" value="Acetyltransf_6"/>
    <property type="match status" value="1"/>
</dbReference>
<keyword evidence="3" id="KW-1185">Reference proteome</keyword>
<evidence type="ECO:0000313" key="2">
    <source>
        <dbReference type="EMBL" id="MFC3075802.1"/>
    </source>
</evidence>
<reference evidence="3" key="1">
    <citation type="journal article" date="2019" name="Int. J. Syst. Evol. Microbiol.">
        <title>The Global Catalogue of Microorganisms (GCM) 10K type strain sequencing project: providing services to taxonomists for standard genome sequencing and annotation.</title>
        <authorList>
            <consortium name="The Broad Institute Genomics Platform"/>
            <consortium name="The Broad Institute Genome Sequencing Center for Infectious Disease"/>
            <person name="Wu L."/>
            <person name="Ma J."/>
        </authorList>
    </citation>
    <scope>NUCLEOTIDE SEQUENCE [LARGE SCALE GENOMIC DNA]</scope>
    <source>
        <strain evidence="3">KCTC 52677</strain>
    </source>
</reference>
<gene>
    <name evidence="2" type="ORF">ACFOHH_22010</name>
</gene>
<dbReference type="RefSeq" id="WP_257315076.1">
    <property type="nucleotide sequence ID" value="NZ_JANFDG010000009.1"/>
</dbReference>
<sequence length="401" mass="43002">MTGAPSRKLPSPPVAEAGPVLRVLADAAAMDAAAAAWQALERRAADGLGYFQGFDWCRKWIAAFGGERLRPEIRTVWQDGRLVALWPLMREDGRIRRLVPLGAPHTQYAGLLVDPALDARALDAVRALLGDGLTAGGHDLALLESVPEGSPLAALLAAHPPLAGKTDAAAMLDLSAFGSADGYTAALSKTQRRNRNRRRNLLSRTGALSFEVLFPGDPGFAPALAECLRLKREWLRETGRLSIGLGQAGVDGFLASLTGSRQARAGACLSVLSAGGRLAAGELGFLHHGHYYAYLGAFDWALREASPGKVQMDMTVAWLIGEGVSTYDLLGNAADYKEAWSNRTLRLDTYAVPANLTGRAYAGLWTARLRPGLKRLYESMPHTLRRLAQFGQSLGLVVMIA</sequence>
<proteinExistence type="predicted"/>
<evidence type="ECO:0000259" key="1">
    <source>
        <dbReference type="Pfam" id="PF13480"/>
    </source>
</evidence>
<dbReference type="InterPro" id="IPR038740">
    <property type="entry name" value="BioF2-like_GNAT_dom"/>
</dbReference>
<protein>
    <submittedName>
        <fullName evidence="2">GNAT family N-acetyltransferase</fullName>
    </submittedName>
</protein>
<name>A0ABV7DNI5_9HYPH</name>
<evidence type="ECO:0000313" key="3">
    <source>
        <dbReference type="Proteomes" id="UP001595377"/>
    </source>
</evidence>
<dbReference type="Proteomes" id="UP001595377">
    <property type="component" value="Unassembled WGS sequence"/>
</dbReference>
<accession>A0ABV7DNI5</accession>